<evidence type="ECO:0000313" key="3">
    <source>
        <dbReference type="Proteomes" id="UP000031014"/>
    </source>
</evidence>
<evidence type="ECO:0000256" key="1">
    <source>
        <dbReference type="SAM" id="Phobius"/>
    </source>
</evidence>
<dbReference type="EMBL" id="BASE01000111">
    <property type="protein sequence ID" value="GAM16203.1"/>
    <property type="molecule type" value="Genomic_DNA"/>
</dbReference>
<evidence type="ECO:0000313" key="2">
    <source>
        <dbReference type="EMBL" id="GAM16203.1"/>
    </source>
</evidence>
<dbReference type="AlphaFoldDB" id="A0A0A8X8E8"/>
<protein>
    <submittedName>
        <fullName evidence="2">Uncharacterized protein</fullName>
    </submittedName>
</protein>
<keyword evidence="1" id="KW-0472">Membrane</keyword>
<dbReference type="Proteomes" id="UP000031014">
    <property type="component" value="Unassembled WGS sequence"/>
</dbReference>
<keyword evidence="1" id="KW-0812">Transmembrane</keyword>
<dbReference type="STRING" id="1321606.SAMD00020551_4391"/>
<keyword evidence="3" id="KW-1185">Reference proteome</keyword>
<name>A0A0A8X8E8_MESS1</name>
<reference evidence="2 3" key="1">
    <citation type="submission" date="2013-06" db="EMBL/GenBank/DDBJ databases">
        <title>Whole genome shotgun sequence of Bacillus selenatarsenatis SF-1.</title>
        <authorList>
            <person name="Kuroda M."/>
            <person name="Sei K."/>
            <person name="Yamashita M."/>
            <person name="Ike M."/>
        </authorList>
    </citation>
    <scope>NUCLEOTIDE SEQUENCE [LARGE SCALE GENOMIC DNA]</scope>
    <source>
        <strain evidence="2 3">SF-1</strain>
    </source>
</reference>
<proteinExistence type="predicted"/>
<comment type="caution">
    <text evidence="2">The sequence shown here is derived from an EMBL/GenBank/DDBJ whole genome shotgun (WGS) entry which is preliminary data.</text>
</comment>
<feature type="transmembrane region" description="Helical" evidence="1">
    <location>
        <begin position="6"/>
        <end position="27"/>
    </location>
</feature>
<sequence length="59" mass="6887">MKAGFFLFVTGWNPAFLLFEAAGFWPFLMGKKRGNMPYYLHNLLFTEVCAFLIYNEVTL</sequence>
<accession>A0A0A8X8E8</accession>
<feature type="transmembrane region" description="Helical" evidence="1">
    <location>
        <begin position="39"/>
        <end position="57"/>
    </location>
</feature>
<gene>
    <name evidence="2" type="ORF">SAMD00020551_4391</name>
</gene>
<keyword evidence="1" id="KW-1133">Transmembrane helix</keyword>
<organism evidence="2 3">
    <name type="scientific">Mesobacillus selenatarsenatis (strain DSM 18680 / JCM 14380 / FERM P-15431 / SF-1)</name>
    <dbReference type="NCBI Taxonomy" id="1321606"/>
    <lineage>
        <taxon>Bacteria</taxon>
        <taxon>Bacillati</taxon>
        <taxon>Bacillota</taxon>
        <taxon>Bacilli</taxon>
        <taxon>Bacillales</taxon>
        <taxon>Bacillaceae</taxon>
        <taxon>Mesobacillus</taxon>
    </lineage>
</organism>